<sequence>MCISNIITLTSCAMILCEASQANHENRVDTVRRHWAMSICCTMLRLVSVKPLSDSAQGKKGCPYLLRFIPA</sequence>
<dbReference type="AlphaFoldDB" id="A0A1L9MT66"/>
<keyword evidence="1" id="KW-0732">Signal</keyword>
<evidence type="ECO:0000256" key="1">
    <source>
        <dbReference type="SAM" id="SignalP"/>
    </source>
</evidence>
<feature type="chain" id="PRO_5009886977" description="Secreted protein" evidence="1">
    <location>
        <begin position="23"/>
        <end position="71"/>
    </location>
</feature>
<evidence type="ECO:0000313" key="2">
    <source>
        <dbReference type="EMBL" id="OJI80241.1"/>
    </source>
</evidence>
<reference evidence="3" key="1">
    <citation type="journal article" date="2017" name="Genome Biol.">
        <title>Comparative genomics reveals high biological diversity and specific adaptations in the industrially and medically important fungal genus Aspergillus.</title>
        <authorList>
            <person name="de Vries R.P."/>
            <person name="Riley R."/>
            <person name="Wiebenga A."/>
            <person name="Aguilar-Osorio G."/>
            <person name="Amillis S."/>
            <person name="Uchima C.A."/>
            <person name="Anderluh G."/>
            <person name="Asadollahi M."/>
            <person name="Askin M."/>
            <person name="Barry K."/>
            <person name="Battaglia E."/>
            <person name="Bayram O."/>
            <person name="Benocci T."/>
            <person name="Braus-Stromeyer S.A."/>
            <person name="Caldana C."/>
            <person name="Canovas D."/>
            <person name="Cerqueira G.C."/>
            <person name="Chen F."/>
            <person name="Chen W."/>
            <person name="Choi C."/>
            <person name="Clum A."/>
            <person name="Dos Santos R.A."/>
            <person name="Damasio A.R."/>
            <person name="Diallinas G."/>
            <person name="Emri T."/>
            <person name="Fekete E."/>
            <person name="Flipphi M."/>
            <person name="Freyberg S."/>
            <person name="Gallo A."/>
            <person name="Gournas C."/>
            <person name="Habgood R."/>
            <person name="Hainaut M."/>
            <person name="Harispe M.L."/>
            <person name="Henrissat B."/>
            <person name="Hilden K.S."/>
            <person name="Hope R."/>
            <person name="Hossain A."/>
            <person name="Karabika E."/>
            <person name="Karaffa L."/>
            <person name="Karanyi Z."/>
            <person name="Krasevec N."/>
            <person name="Kuo A."/>
            <person name="Kusch H."/>
            <person name="LaButti K."/>
            <person name="Lagendijk E.L."/>
            <person name="Lapidus A."/>
            <person name="Levasseur A."/>
            <person name="Lindquist E."/>
            <person name="Lipzen A."/>
            <person name="Logrieco A.F."/>
            <person name="MacCabe A."/>
            <person name="Maekelae M.R."/>
            <person name="Malavazi I."/>
            <person name="Melin P."/>
            <person name="Meyer V."/>
            <person name="Mielnichuk N."/>
            <person name="Miskei M."/>
            <person name="Molnar A.P."/>
            <person name="Mule G."/>
            <person name="Ngan C.Y."/>
            <person name="Orejas M."/>
            <person name="Orosz E."/>
            <person name="Ouedraogo J.P."/>
            <person name="Overkamp K.M."/>
            <person name="Park H.-S."/>
            <person name="Perrone G."/>
            <person name="Piumi F."/>
            <person name="Punt P.J."/>
            <person name="Ram A.F."/>
            <person name="Ramon A."/>
            <person name="Rauscher S."/>
            <person name="Record E."/>
            <person name="Riano-Pachon D.M."/>
            <person name="Robert V."/>
            <person name="Roehrig J."/>
            <person name="Ruller R."/>
            <person name="Salamov A."/>
            <person name="Salih N.S."/>
            <person name="Samson R.A."/>
            <person name="Sandor E."/>
            <person name="Sanguinetti M."/>
            <person name="Schuetze T."/>
            <person name="Sepcic K."/>
            <person name="Shelest E."/>
            <person name="Sherlock G."/>
            <person name="Sophianopoulou V."/>
            <person name="Squina F.M."/>
            <person name="Sun H."/>
            <person name="Susca A."/>
            <person name="Todd R.B."/>
            <person name="Tsang A."/>
            <person name="Unkles S.E."/>
            <person name="van de Wiele N."/>
            <person name="van Rossen-Uffink D."/>
            <person name="Oliveira J.V."/>
            <person name="Vesth T.C."/>
            <person name="Visser J."/>
            <person name="Yu J.-H."/>
            <person name="Zhou M."/>
            <person name="Andersen M.R."/>
            <person name="Archer D.B."/>
            <person name="Baker S.E."/>
            <person name="Benoit I."/>
            <person name="Brakhage A.A."/>
            <person name="Braus G.H."/>
            <person name="Fischer R."/>
            <person name="Frisvad J.C."/>
            <person name="Goldman G.H."/>
            <person name="Houbraken J."/>
            <person name="Oakley B."/>
            <person name="Pocsi I."/>
            <person name="Scazzocchio C."/>
            <person name="Seiboth B."/>
            <person name="vanKuyk P.A."/>
            <person name="Wortman J."/>
            <person name="Dyer P.S."/>
            <person name="Grigoriev I.V."/>
        </authorList>
    </citation>
    <scope>NUCLEOTIDE SEQUENCE [LARGE SCALE GENOMIC DNA]</scope>
    <source>
        <strain evidence="3">CBS 134.48</strain>
    </source>
</reference>
<name>A0A1L9MT66_ASPTC</name>
<dbReference type="EMBL" id="KV878207">
    <property type="protein sequence ID" value="OJI80241.1"/>
    <property type="molecule type" value="Genomic_DNA"/>
</dbReference>
<keyword evidence="3" id="KW-1185">Reference proteome</keyword>
<evidence type="ECO:0008006" key="4">
    <source>
        <dbReference type="Google" id="ProtNLM"/>
    </source>
</evidence>
<dbReference type="Proteomes" id="UP000184304">
    <property type="component" value="Unassembled WGS sequence"/>
</dbReference>
<accession>A0A1L9MT66</accession>
<proteinExistence type="predicted"/>
<dbReference type="VEuPathDB" id="FungiDB:ASPTUDRAFT_47312"/>
<feature type="signal peptide" evidence="1">
    <location>
        <begin position="1"/>
        <end position="22"/>
    </location>
</feature>
<gene>
    <name evidence="2" type="ORF">ASPTUDRAFT_47312</name>
</gene>
<organism evidence="2 3">
    <name type="scientific">Aspergillus tubingensis (strain CBS 134.48)</name>
    <dbReference type="NCBI Taxonomy" id="767770"/>
    <lineage>
        <taxon>Eukaryota</taxon>
        <taxon>Fungi</taxon>
        <taxon>Dikarya</taxon>
        <taxon>Ascomycota</taxon>
        <taxon>Pezizomycotina</taxon>
        <taxon>Eurotiomycetes</taxon>
        <taxon>Eurotiomycetidae</taxon>
        <taxon>Eurotiales</taxon>
        <taxon>Aspergillaceae</taxon>
        <taxon>Aspergillus</taxon>
        <taxon>Aspergillus subgen. Circumdati</taxon>
    </lineage>
</organism>
<evidence type="ECO:0000313" key="3">
    <source>
        <dbReference type="Proteomes" id="UP000184304"/>
    </source>
</evidence>
<protein>
    <recommendedName>
        <fullName evidence="4">Secreted protein</fullName>
    </recommendedName>
</protein>